<dbReference type="PROSITE" id="PS00201">
    <property type="entry name" value="FLAVODOXIN"/>
    <property type="match status" value="1"/>
</dbReference>
<evidence type="ECO:0000313" key="10">
    <source>
        <dbReference type="Proteomes" id="UP000263486"/>
    </source>
</evidence>
<keyword evidence="10" id="KW-1185">Reference proteome</keyword>
<dbReference type="InterPro" id="IPR050619">
    <property type="entry name" value="Flavodoxin"/>
</dbReference>
<evidence type="ECO:0000259" key="8">
    <source>
        <dbReference type="PROSITE" id="PS50902"/>
    </source>
</evidence>
<gene>
    <name evidence="9" type="ORF">DYH56_12005</name>
</gene>
<dbReference type="InterPro" id="IPR001226">
    <property type="entry name" value="Flavodoxin_CS"/>
</dbReference>
<comment type="caution">
    <text evidence="9">The sequence shown here is derived from an EMBL/GenBank/DDBJ whole genome shotgun (WGS) entry which is preliminary data.</text>
</comment>
<dbReference type="PROSITE" id="PS50902">
    <property type="entry name" value="FLAVODOXIN_LIKE"/>
    <property type="match status" value="1"/>
</dbReference>
<dbReference type="Gene3D" id="3.40.50.360">
    <property type="match status" value="1"/>
</dbReference>
<keyword evidence="5 7" id="KW-0288">FMN</keyword>
<proteinExistence type="inferred from homology"/>
<dbReference type="NCBIfam" id="TIGR01752">
    <property type="entry name" value="flav_long"/>
    <property type="match status" value="1"/>
</dbReference>
<comment type="cofactor">
    <cofactor evidence="1 7">
        <name>FMN</name>
        <dbReference type="ChEBI" id="CHEBI:58210"/>
    </cofactor>
</comment>
<evidence type="ECO:0000256" key="6">
    <source>
        <dbReference type="ARBA" id="ARBA00022982"/>
    </source>
</evidence>
<evidence type="ECO:0000256" key="3">
    <source>
        <dbReference type="ARBA" id="ARBA00022448"/>
    </source>
</evidence>
<dbReference type="PANTHER" id="PTHR42809">
    <property type="entry name" value="FLAVODOXIN 2"/>
    <property type="match status" value="1"/>
</dbReference>
<accession>A0ABX9KEM6</accession>
<dbReference type="NCBIfam" id="NF006739">
    <property type="entry name" value="PRK09267.1-5"/>
    <property type="match status" value="1"/>
</dbReference>
<evidence type="ECO:0000256" key="4">
    <source>
        <dbReference type="ARBA" id="ARBA00022630"/>
    </source>
</evidence>
<evidence type="ECO:0000256" key="1">
    <source>
        <dbReference type="ARBA" id="ARBA00001917"/>
    </source>
</evidence>
<protein>
    <recommendedName>
        <fullName evidence="7">Flavodoxin</fullName>
    </recommendedName>
</protein>
<comment type="function">
    <text evidence="7">Low-potential electron donor to a number of redox enzymes.</text>
</comment>
<dbReference type="InterPro" id="IPR029039">
    <property type="entry name" value="Flavoprotein-like_sf"/>
</dbReference>
<sequence length="162" mass="17734">MKVGIYYGSTIGDTASIAEKLGGFFNVEAVSISEGLTNIDNFDLILLGSSTWGYGDLQDEWNDEIESLKKMNLAGKKVGLFGTGDQESYVDTFCDALGIIGEAVREAGGEIIGFTSRDSYNFDDSKALEDNNLMGLAIDVNNQDDMTSSRIENWVEQLKKEM</sequence>
<feature type="domain" description="Flavodoxin-like" evidence="8">
    <location>
        <begin position="3"/>
        <end position="159"/>
    </location>
</feature>
<dbReference type="Pfam" id="PF00258">
    <property type="entry name" value="Flavodoxin_1"/>
    <property type="match status" value="1"/>
</dbReference>
<evidence type="ECO:0000256" key="7">
    <source>
        <dbReference type="PIRNR" id="PIRNR038996"/>
    </source>
</evidence>
<keyword evidence="4 7" id="KW-0285">Flavoprotein</keyword>
<dbReference type="EMBL" id="QUAJ01000023">
    <property type="protein sequence ID" value="REI40163.1"/>
    <property type="molecule type" value="Genomic_DNA"/>
</dbReference>
<dbReference type="PANTHER" id="PTHR42809:SF1">
    <property type="entry name" value="FLAVODOXIN 1"/>
    <property type="match status" value="1"/>
</dbReference>
<dbReference type="SUPFAM" id="SSF52218">
    <property type="entry name" value="Flavoproteins"/>
    <property type="match status" value="1"/>
</dbReference>
<dbReference type="Proteomes" id="UP000263486">
    <property type="component" value="Unassembled WGS sequence"/>
</dbReference>
<dbReference type="PIRSF" id="PIRSF038996">
    <property type="entry name" value="FldA"/>
    <property type="match status" value="1"/>
</dbReference>
<dbReference type="InterPro" id="IPR010086">
    <property type="entry name" value="Flavodoxin_lc"/>
</dbReference>
<dbReference type="InterPro" id="IPR008254">
    <property type="entry name" value="Flavodoxin/NO_synth"/>
</dbReference>
<organism evidence="9 10">
    <name type="scientific">Psychrilyobacter piezotolerans</name>
    <dbReference type="NCBI Taxonomy" id="2293438"/>
    <lineage>
        <taxon>Bacteria</taxon>
        <taxon>Fusobacteriati</taxon>
        <taxon>Fusobacteriota</taxon>
        <taxon>Fusobacteriia</taxon>
        <taxon>Fusobacteriales</taxon>
        <taxon>Fusobacteriaceae</taxon>
        <taxon>Psychrilyobacter</taxon>
    </lineage>
</organism>
<name>A0ABX9KEM6_9FUSO</name>
<keyword evidence="6 7" id="KW-0249">Electron transport</keyword>
<reference evidence="9 10" key="1">
    <citation type="submission" date="2018-08" db="EMBL/GenBank/DDBJ databases">
        <title>Draft genome sequence of Psychrilyobacter sp. strain SD5 isolated from Black Sea water.</title>
        <authorList>
            <person name="Yadav S."/>
            <person name="Villanueva L."/>
            <person name="Damste J.S.S."/>
        </authorList>
    </citation>
    <scope>NUCLEOTIDE SEQUENCE [LARGE SCALE GENOMIC DNA]</scope>
    <source>
        <strain evidence="9 10">SD5</strain>
    </source>
</reference>
<keyword evidence="3 7" id="KW-0813">Transport</keyword>
<evidence type="ECO:0000313" key="9">
    <source>
        <dbReference type="EMBL" id="REI40163.1"/>
    </source>
</evidence>
<dbReference type="RefSeq" id="WP_114643111.1">
    <property type="nucleotide sequence ID" value="NZ_JAACIO010000023.1"/>
</dbReference>
<comment type="similarity">
    <text evidence="2 7">Belongs to the flavodoxin family.</text>
</comment>
<evidence type="ECO:0000256" key="5">
    <source>
        <dbReference type="ARBA" id="ARBA00022643"/>
    </source>
</evidence>
<evidence type="ECO:0000256" key="2">
    <source>
        <dbReference type="ARBA" id="ARBA00005267"/>
    </source>
</evidence>